<feature type="transmembrane region" description="Helical" evidence="1">
    <location>
        <begin position="42"/>
        <end position="58"/>
    </location>
</feature>
<evidence type="ECO:0000313" key="2">
    <source>
        <dbReference type="EMBL" id="SEF83078.1"/>
    </source>
</evidence>
<evidence type="ECO:0000313" key="3">
    <source>
        <dbReference type="Proteomes" id="UP000236737"/>
    </source>
</evidence>
<dbReference type="AlphaFoldDB" id="A0A1H5V8H0"/>
<proteinExistence type="predicted"/>
<keyword evidence="1" id="KW-0472">Membrane</keyword>
<accession>A0A1H5V8H0</accession>
<keyword evidence="1" id="KW-1133">Transmembrane helix</keyword>
<reference evidence="3" key="1">
    <citation type="submission" date="2016-10" db="EMBL/GenBank/DDBJ databases">
        <authorList>
            <person name="Varghese N."/>
            <person name="Submissions S."/>
        </authorList>
    </citation>
    <scope>NUCLEOTIDE SEQUENCE [LARGE SCALE GENOMIC DNA]</scope>
    <source>
        <strain evidence="3">CGMCC 1.9230</strain>
    </source>
</reference>
<sequence>MSIILFNLYYIKLQYFLQIKYQSKYKIYCIEMNTVKINLLDFIFFLITTVLLQFFITVKRITA</sequence>
<evidence type="ECO:0000256" key="1">
    <source>
        <dbReference type="SAM" id="Phobius"/>
    </source>
</evidence>
<keyword evidence="1" id="KW-0812">Transmembrane</keyword>
<dbReference type="Proteomes" id="UP000236737">
    <property type="component" value="Unassembled WGS sequence"/>
</dbReference>
<keyword evidence="3" id="KW-1185">Reference proteome</keyword>
<protein>
    <submittedName>
        <fullName evidence="2">Uncharacterized protein</fullName>
    </submittedName>
</protein>
<name>A0A1H5V8H0_9FLAO</name>
<dbReference type="EMBL" id="FNVP01000003">
    <property type="protein sequence ID" value="SEF83078.1"/>
    <property type="molecule type" value="Genomic_DNA"/>
</dbReference>
<gene>
    <name evidence="2" type="ORF">SAMN04488130_10392</name>
</gene>
<organism evidence="2 3">
    <name type="scientific">Flavobacterium urumqiense</name>
    <dbReference type="NCBI Taxonomy" id="935224"/>
    <lineage>
        <taxon>Bacteria</taxon>
        <taxon>Pseudomonadati</taxon>
        <taxon>Bacteroidota</taxon>
        <taxon>Flavobacteriia</taxon>
        <taxon>Flavobacteriales</taxon>
        <taxon>Flavobacteriaceae</taxon>
        <taxon>Flavobacterium</taxon>
    </lineage>
</organism>